<dbReference type="EMBL" id="FOOX01000029">
    <property type="protein sequence ID" value="SFH37500.1"/>
    <property type="molecule type" value="Genomic_DNA"/>
</dbReference>
<evidence type="ECO:0000313" key="5">
    <source>
        <dbReference type="EMBL" id="SFH37500.1"/>
    </source>
</evidence>
<dbReference type="InterPro" id="IPR035965">
    <property type="entry name" value="PAS-like_dom_sf"/>
</dbReference>
<dbReference type="CDD" id="cd01949">
    <property type="entry name" value="GGDEF"/>
    <property type="match status" value="1"/>
</dbReference>
<dbReference type="Gene3D" id="3.30.450.20">
    <property type="entry name" value="PAS domain"/>
    <property type="match status" value="3"/>
</dbReference>
<dbReference type="SUPFAM" id="SSF55785">
    <property type="entry name" value="PYP-like sensor domain (PAS domain)"/>
    <property type="match status" value="3"/>
</dbReference>
<dbReference type="SUPFAM" id="SSF55781">
    <property type="entry name" value="GAF domain-like"/>
    <property type="match status" value="1"/>
</dbReference>
<feature type="domain" description="PAS" evidence="1">
    <location>
        <begin position="245"/>
        <end position="312"/>
    </location>
</feature>
<dbReference type="InterPro" id="IPR043128">
    <property type="entry name" value="Rev_trsase/Diguanyl_cyclase"/>
</dbReference>
<dbReference type="Proteomes" id="UP000199337">
    <property type="component" value="Unassembled WGS sequence"/>
</dbReference>
<feature type="domain" description="PAC" evidence="2">
    <location>
        <begin position="192"/>
        <end position="244"/>
    </location>
</feature>
<reference evidence="6" key="1">
    <citation type="submission" date="2016-10" db="EMBL/GenBank/DDBJ databases">
        <authorList>
            <person name="Varghese N."/>
            <person name="Submissions S."/>
        </authorList>
    </citation>
    <scope>NUCLEOTIDE SEQUENCE [LARGE SCALE GENOMIC DNA]</scope>
    <source>
        <strain evidence="6">DSM 17038</strain>
    </source>
</reference>
<dbReference type="InterPro" id="IPR000160">
    <property type="entry name" value="GGDEF_dom"/>
</dbReference>
<dbReference type="Pfam" id="PF13426">
    <property type="entry name" value="PAS_9"/>
    <property type="match status" value="1"/>
</dbReference>
<dbReference type="InterPro" id="IPR013656">
    <property type="entry name" value="PAS_4"/>
</dbReference>
<dbReference type="Pfam" id="PF13487">
    <property type="entry name" value="HD_5"/>
    <property type="match status" value="1"/>
</dbReference>
<gene>
    <name evidence="5" type="ORF">SAMN05660649_04951</name>
</gene>
<dbReference type="Pfam" id="PF00990">
    <property type="entry name" value="GGDEF"/>
    <property type="match status" value="1"/>
</dbReference>
<dbReference type="InterPro" id="IPR000014">
    <property type="entry name" value="PAS"/>
</dbReference>
<dbReference type="RefSeq" id="WP_165613705.1">
    <property type="nucleotide sequence ID" value="NZ_FOOX01000029.1"/>
</dbReference>
<dbReference type="SMART" id="SM00065">
    <property type="entry name" value="GAF"/>
    <property type="match status" value="1"/>
</dbReference>
<evidence type="ECO:0000259" key="4">
    <source>
        <dbReference type="PROSITE" id="PS51832"/>
    </source>
</evidence>
<evidence type="ECO:0000259" key="2">
    <source>
        <dbReference type="PROSITE" id="PS50113"/>
    </source>
</evidence>
<dbReference type="InterPro" id="IPR003607">
    <property type="entry name" value="HD/PDEase_dom"/>
</dbReference>
<feature type="domain" description="HD-GYP" evidence="4">
    <location>
        <begin position="681"/>
        <end position="876"/>
    </location>
</feature>
<dbReference type="InterPro" id="IPR037522">
    <property type="entry name" value="HD_GYP_dom"/>
</dbReference>
<evidence type="ECO:0000259" key="1">
    <source>
        <dbReference type="PROSITE" id="PS50112"/>
    </source>
</evidence>
<dbReference type="NCBIfam" id="TIGR00229">
    <property type="entry name" value="sensory_box"/>
    <property type="match status" value="3"/>
</dbReference>
<dbReference type="Pfam" id="PF08447">
    <property type="entry name" value="PAS_3"/>
    <property type="match status" value="1"/>
</dbReference>
<name>A0A1I2ZIE0_9FIRM</name>
<dbReference type="Pfam" id="PF01590">
    <property type="entry name" value="GAF"/>
    <property type="match status" value="1"/>
</dbReference>
<dbReference type="SUPFAM" id="SSF55073">
    <property type="entry name" value="Nucleotide cyclase"/>
    <property type="match status" value="1"/>
</dbReference>
<dbReference type="PANTHER" id="PTHR44757">
    <property type="entry name" value="DIGUANYLATE CYCLASE DGCP"/>
    <property type="match status" value="1"/>
</dbReference>
<dbReference type="PROSITE" id="PS51832">
    <property type="entry name" value="HD_GYP"/>
    <property type="match status" value="1"/>
</dbReference>
<evidence type="ECO:0000313" key="6">
    <source>
        <dbReference type="Proteomes" id="UP000199337"/>
    </source>
</evidence>
<feature type="domain" description="PAS" evidence="1">
    <location>
        <begin position="114"/>
        <end position="187"/>
    </location>
</feature>
<dbReference type="AlphaFoldDB" id="A0A1I2ZIE0"/>
<dbReference type="CDD" id="cd00077">
    <property type="entry name" value="HDc"/>
    <property type="match status" value="1"/>
</dbReference>
<dbReference type="Gene3D" id="3.30.70.270">
    <property type="match status" value="1"/>
</dbReference>
<accession>A0A1I2ZIE0</accession>
<dbReference type="InterPro" id="IPR013655">
    <property type="entry name" value="PAS_fold_3"/>
</dbReference>
<dbReference type="PROSITE" id="PS50887">
    <property type="entry name" value="GGDEF"/>
    <property type="match status" value="1"/>
</dbReference>
<dbReference type="PROSITE" id="PS50113">
    <property type="entry name" value="PAC"/>
    <property type="match status" value="3"/>
</dbReference>
<feature type="domain" description="PAC" evidence="2">
    <location>
        <begin position="320"/>
        <end position="372"/>
    </location>
</feature>
<dbReference type="SMART" id="SM00086">
    <property type="entry name" value="PAC"/>
    <property type="match status" value="3"/>
</dbReference>
<proteinExistence type="predicted"/>
<dbReference type="STRING" id="341036.SAMN05660649_04951"/>
<sequence length="879" mass="99096">MGLELCNWLTDKIINANKGFANIFKFQITEIIGRNVDDLLVPDEFEGQSFELLDNALKGYVDHIETVRRRKDGVLIDVSILVYPIVVNGHTMGIYAIYSDITQRKRAEEEIFKQKEQLAVTLNSIGDAVIAVDILGRITLINPVAEDLTGWKGQEAIGRRLDEVFRIINEYTRESVSSPVDKVLTNGEIVGLANHTALIARDGSERSIADSAAPIRDAGGKILGVILVFRDVTVERRLNEALRSSEERFRLFAEHARDIIYRIKQFPEPVFEYISPAVKDILGYAPEEFYTNPYLGGKIYHRDDKEILKRILTGKTDYAKPTVIRMIRKDGRVIWCEQHNVPIFDENNKLIALEGISRDITERRKTEEALREVVLGVSASVGVEFFRSLVYHLANALAVDYAFVGELTEEGVGAKSVRTIAVYARGEIVENFAYLLEGTPCENVLENGTFYYPHGVGEIFPDSAFMTQFKVVSYLGTPIFNNNGKAMGLISVMNSKPLTNYQLVKSLLKIFAVRTATELERNKAEARMNYLSQHDQLTGLYNRSVFEHHMVRFDHEQYHPVGIIVCDVDGLKLVNDTMGHDKGDALLVAAAEVINKSFRENDIIARIGGDEFAVLLPNTHEKQVERACQRIRDAFARYNAENPQLNLSISVGFAVSQGSITLTDLFKKADNNMYREKLHRKQSTRSAIVQTLMKALEARDFITEGHADRLQDLVVRIAAAIGLPDRSIADLRLLAQFHDIGKVGIPDRILFKPGSLTTEEAIEMRRHCEIGHRIALSAPDLVPVADWILKHHEWWNGKGYPLGLEGEEIPMECRILAIADAYDAMTSDRPYRKALSHDQAVAELRRCSKTQFDPLLVHSFIQIIERDSNIPSAAYRLKC</sequence>
<keyword evidence="6" id="KW-1185">Reference proteome</keyword>
<dbReference type="Pfam" id="PF08448">
    <property type="entry name" value="PAS_4"/>
    <property type="match status" value="1"/>
</dbReference>
<dbReference type="InterPro" id="IPR001610">
    <property type="entry name" value="PAC"/>
</dbReference>
<dbReference type="PROSITE" id="PS50112">
    <property type="entry name" value="PAS"/>
    <property type="match status" value="2"/>
</dbReference>
<dbReference type="SMART" id="SM00471">
    <property type="entry name" value="HDc"/>
    <property type="match status" value="1"/>
</dbReference>
<dbReference type="PANTHER" id="PTHR44757:SF2">
    <property type="entry name" value="BIOFILM ARCHITECTURE MAINTENANCE PROTEIN MBAA"/>
    <property type="match status" value="1"/>
</dbReference>
<organism evidence="5 6">
    <name type="scientific">Desulfotruncus arcticus DSM 17038</name>
    <dbReference type="NCBI Taxonomy" id="1121424"/>
    <lineage>
        <taxon>Bacteria</taxon>
        <taxon>Bacillati</taxon>
        <taxon>Bacillota</taxon>
        <taxon>Clostridia</taxon>
        <taxon>Eubacteriales</taxon>
        <taxon>Desulfallaceae</taxon>
        <taxon>Desulfotruncus</taxon>
    </lineage>
</organism>
<dbReference type="SMART" id="SM00091">
    <property type="entry name" value="PAS"/>
    <property type="match status" value="2"/>
</dbReference>
<protein>
    <submittedName>
        <fullName evidence="5">PAS domain S-box-containing protein/diguanylate cyclase (GGDEF) domain-containing protein</fullName>
    </submittedName>
</protein>
<dbReference type="InterPro" id="IPR000700">
    <property type="entry name" value="PAS-assoc_C"/>
</dbReference>
<feature type="domain" description="PAC" evidence="2">
    <location>
        <begin position="62"/>
        <end position="113"/>
    </location>
</feature>
<dbReference type="InterPro" id="IPR003018">
    <property type="entry name" value="GAF"/>
</dbReference>
<dbReference type="SUPFAM" id="SSF109604">
    <property type="entry name" value="HD-domain/PDEase-like"/>
    <property type="match status" value="1"/>
</dbReference>
<dbReference type="CDD" id="cd00130">
    <property type="entry name" value="PAS"/>
    <property type="match status" value="3"/>
</dbReference>
<dbReference type="SMART" id="SM00267">
    <property type="entry name" value="GGDEF"/>
    <property type="match status" value="1"/>
</dbReference>
<evidence type="ECO:0000259" key="3">
    <source>
        <dbReference type="PROSITE" id="PS50887"/>
    </source>
</evidence>
<dbReference type="InterPro" id="IPR029787">
    <property type="entry name" value="Nucleotide_cyclase"/>
</dbReference>
<dbReference type="Gene3D" id="1.10.3210.10">
    <property type="entry name" value="Hypothetical protein af1432"/>
    <property type="match status" value="1"/>
</dbReference>
<feature type="domain" description="GGDEF" evidence="3">
    <location>
        <begin position="559"/>
        <end position="691"/>
    </location>
</feature>
<dbReference type="NCBIfam" id="TIGR00254">
    <property type="entry name" value="GGDEF"/>
    <property type="match status" value="1"/>
</dbReference>
<dbReference type="InterPro" id="IPR052155">
    <property type="entry name" value="Biofilm_reg_signaling"/>
</dbReference>